<dbReference type="CDD" id="cd05825">
    <property type="entry name" value="LbH_wcaF_like"/>
    <property type="match status" value="1"/>
</dbReference>
<dbReference type="GO" id="GO:0005829">
    <property type="term" value="C:cytosol"/>
    <property type="evidence" value="ECO:0007669"/>
    <property type="project" value="TreeGrafter"/>
</dbReference>
<accession>A0A0X8X5B9</accession>
<dbReference type="AlphaFoldDB" id="A0A0X8X5B9"/>
<evidence type="ECO:0000313" key="4">
    <source>
        <dbReference type="Proteomes" id="UP000218263"/>
    </source>
</evidence>
<dbReference type="PANTHER" id="PTHR23416:SF23">
    <property type="entry name" value="ACETYLTRANSFERASE C18B11.09C-RELATED"/>
    <property type="match status" value="1"/>
</dbReference>
<dbReference type="EMBL" id="AP017313">
    <property type="protein sequence ID" value="BAU55368.1"/>
    <property type="molecule type" value="Genomic_DNA"/>
</dbReference>
<dbReference type="GO" id="GO:0008870">
    <property type="term" value="F:galactoside O-acetyltransferase activity"/>
    <property type="evidence" value="ECO:0007669"/>
    <property type="project" value="UniProtKB-EC"/>
</dbReference>
<dbReference type="PANTHER" id="PTHR23416">
    <property type="entry name" value="SIALIC ACID SYNTHASE-RELATED"/>
    <property type="match status" value="1"/>
</dbReference>
<dbReference type="Gene3D" id="2.160.10.10">
    <property type="entry name" value="Hexapeptide repeat proteins"/>
    <property type="match status" value="1"/>
</dbReference>
<dbReference type="OrthoDB" id="9814490at2"/>
<dbReference type="SUPFAM" id="SSF51161">
    <property type="entry name" value="Trimeric LpxA-like enzymes"/>
    <property type="match status" value="1"/>
</dbReference>
<keyword evidence="3" id="KW-0012">Acyltransferase</keyword>
<dbReference type="Proteomes" id="UP000218263">
    <property type="component" value="Chromosome"/>
</dbReference>
<keyword evidence="2 3" id="KW-0808">Transferase</keyword>
<comment type="similarity">
    <text evidence="1">Belongs to the transferase hexapeptide repeat family.</text>
</comment>
<reference evidence="3 4" key="1">
    <citation type="submission" date="2015-12" db="EMBL/GenBank/DDBJ databases">
        <title>Genome sequence of Mucilaginibacter gotjawali.</title>
        <authorList>
            <person name="Lee J.S."/>
            <person name="Lee K.C."/>
            <person name="Kim K.K."/>
            <person name="Lee B.W."/>
        </authorList>
    </citation>
    <scope>NUCLEOTIDE SEQUENCE [LARGE SCALE GENOMIC DNA]</scope>
    <source>
        <strain evidence="3 4">SA3-7</strain>
    </source>
</reference>
<evidence type="ECO:0000256" key="1">
    <source>
        <dbReference type="ARBA" id="ARBA00007274"/>
    </source>
</evidence>
<sequence>MLDSKIRLENFDSGKGYSKGANYLTIVGWYVIKWLFFLTSVPYPSGLKVFLLKLFGAKAGKGIIIKPKVNIHMPWRIEIGDYAWIGEEVFILNFEQVTIGNNVCISQRAFLCGGNHDYLDPGFMYRNGPIVVRDGAWVGASCFIGPNVVIGIDAVVSAGSVVTKSVSANGIYKGNPAEFVKKRWD</sequence>
<dbReference type="InterPro" id="IPR011004">
    <property type="entry name" value="Trimer_LpxA-like_sf"/>
</dbReference>
<evidence type="ECO:0000313" key="3">
    <source>
        <dbReference type="EMBL" id="BAU55368.1"/>
    </source>
</evidence>
<dbReference type="RefSeq" id="WP_096353654.1">
    <property type="nucleotide sequence ID" value="NZ_AP017313.1"/>
</dbReference>
<evidence type="ECO:0000256" key="2">
    <source>
        <dbReference type="ARBA" id="ARBA00022679"/>
    </source>
</evidence>
<dbReference type="InterPro" id="IPR051159">
    <property type="entry name" value="Hexapeptide_acetyltransf"/>
</dbReference>
<name>A0A0X8X5B9_9SPHI</name>
<keyword evidence="4" id="KW-1185">Reference proteome</keyword>
<protein>
    <submittedName>
        <fullName evidence="3">Galactoside O-acetyltransferase</fullName>
        <ecNumber evidence="3">2.3.1.18</ecNumber>
    </submittedName>
</protein>
<dbReference type="EC" id="2.3.1.18" evidence="3"/>
<organism evidence="3 4">
    <name type="scientific">Mucilaginibacter gotjawali</name>
    <dbReference type="NCBI Taxonomy" id="1550579"/>
    <lineage>
        <taxon>Bacteria</taxon>
        <taxon>Pseudomonadati</taxon>
        <taxon>Bacteroidota</taxon>
        <taxon>Sphingobacteriia</taxon>
        <taxon>Sphingobacteriales</taxon>
        <taxon>Sphingobacteriaceae</taxon>
        <taxon>Mucilaginibacter</taxon>
    </lineage>
</organism>
<proteinExistence type="inferred from homology"/>
<dbReference type="KEGG" id="mgot:MgSA37_03552"/>
<dbReference type="NCBIfam" id="NF007797">
    <property type="entry name" value="PRK10502.1"/>
    <property type="match status" value="1"/>
</dbReference>
<gene>
    <name evidence="3" type="primary">lacA_1</name>
    <name evidence="3" type="ORF">MgSA37_03552</name>
</gene>